<evidence type="ECO:0000313" key="2">
    <source>
        <dbReference type="EMBL" id="EEG26113.1"/>
    </source>
</evidence>
<proteinExistence type="predicted"/>
<dbReference type="HOGENOM" id="CLU_046693_0_0_11"/>
<dbReference type="AlphaFoldDB" id="C0E5R4"/>
<dbReference type="GO" id="GO:0005524">
    <property type="term" value="F:ATP binding"/>
    <property type="evidence" value="ECO:0007669"/>
    <property type="project" value="InterPro"/>
</dbReference>
<dbReference type="PANTHER" id="PTHR40396">
    <property type="entry name" value="ATPASE-LIKE PROTEIN"/>
    <property type="match status" value="1"/>
</dbReference>
<protein>
    <recommendedName>
        <fullName evidence="1">ATPase AAA-type core domain-containing protein</fullName>
    </recommendedName>
</protein>
<feature type="domain" description="ATPase AAA-type core" evidence="1">
    <location>
        <begin position="236"/>
        <end position="367"/>
    </location>
</feature>
<dbReference type="InterPro" id="IPR003959">
    <property type="entry name" value="ATPase_AAA_core"/>
</dbReference>
<dbReference type="Pfam" id="PF13304">
    <property type="entry name" value="AAA_21"/>
    <property type="match status" value="2"/>
</dbReference>
<organism evidence="2 3">
    <name type="scientific">Corynebacterium matruchotii ATCC 33806</name>
    <dbReference type="NCBI Taxonomy" id="566549"/>
    <lineage>
        <taxon>Bacteria</taxon>
        <taxon>Bacillati</taxon>
        <taxon>Actinomycetota</taxon>
        <taxon>Actinomycetes</taxon>
        <taxon>Mycobacteriales</taxon>
        <taxon>Corynebacteriaceae</taxon>
        <taxon>Corynebacterium</taxon>
    </lineage>
</organism>
<evidence type="ECO:0000313" key="3">
    <source>
        <dbReference type="Proteomes" id="UP000006247"/>
    </source>
</evidence>
<dbReference type="GO" id="GO:0016887">
    <property type="term" value="F:ATP hydrolysis activity"/>
    <property type="evidence" value="ECO:0007669"/>
    <property type="project" value="InterPro"/>
</dbReference>
<dbReference type="PANTHER" id="PTHR40396:SF1">
    <property type="entry name" value="ATPASE AAA-TYPE CORE DOMAIN-CONTAINING PROTEIN"/>
    <property type="match status" value="1"/>
</dbReference>
<dbReference type="SUPFAM" id="SSF52540">
    <property type="entry name" value="P-loop containing nucleoside triphosphate hydrolases"/>
    <property type="match status" value="1"/>
</dbReference>
<gene>
    <name evidence="2" type="ORF">CORMATOL_02346</name>
</gene>
<accession>C0E5R4</accession>
<comment type="caution">
    <text evidence="2">The sequence shown here is derived from an EMBL/GenBank/DDBJ whole genome shotgun (WGS) entry which is preliminary data.</text>
</comment>
<dbReference type="Proteomes" id="UP000006247">
    <property type="component" value="Unassembled WGS sequence"/>
</dbReference>
<dbReference type="InterPro" id="IPR027417">
    <property type="entry name" value="P-loop_NTPase"/>
</dbReference>
<feature type="domain" description="ATPase AAA-type core" evidence="1">
    <location>
        <begin position="45"/>
        <end position="140"/>
    </location>
</feature>
<dbReference type="RefSeq" id="WP_005522409.1">
    <property type="nucleotide sequence ID" value="NZ_EQ973330.1"/>
</dbReference>
<sequence>MLLSFTVENYRSFAHETTLDMQSPKFQTLRPRENESWNDLVLKRAAIFGANASGKTNIIKPLGMLRNAIASSIRNEELVKSLYDPHKLYKDDPTTFITEYEYKGIRYRWTLVLDKAGIVEESLQANAKRIWRPIFDRKRDTIVFGKGARIPIAAQENINQFLKPTALCFSAWSTIKNPGRFIGAVYWWKNKMRPPIHASDPDRKSRHYWVMKLASQNINWLKLLKLIMTAADVGITDVSVKKEEALSESLREFLIHLEKTQAKISGNQPQGMSVAEYLQQYIEFHHEGDSDGFVLKEEDESRGTQVWIDSIVPALYALYHGALLIVDELDSSLHPTLLREFIHYFQDEEINTQGAQLIFTTHDLTLLGNHPTEALDRNEVWFVEKQQSISELIALSEFSSRDNHNIEKRYLQGVFGAVPITSSRGIAEALDGLRAATTETEA</sequence>
<evidence type="ECO:0000259" key="1">
    <source>
        <dbReference type="Pfam" id="PF13304"/>
    </source>
</evidence>
<name>C0E5R4_9CORY</name>
<dbReference type="EMBL" id="ACEB01000037">
    <property type="protein sequence ID" value="EEG26113.1"/>
    <property type="molecule type" value="Genomic_DNA"/>
</dbReference>
<reference evidence="2 3" key="1">
    <citation type="submission" date="2009-01" db="EMBL/GenBank/DDBJ databases">
        <authorList>
            <person name="Fulton L."/>
            <person name="Clifton S."/>
            <person name="Chinwalla A.T."/>
            <person name="Mitreva M."/>
            <person name="Sodergren E."/>
            <person name="Weinstock G."/>
            <person name="Clifton S."/>
            <person name="Dooling D.J."/>
            <person name="Fulton B."/>
            <person name="Minx P."/>
            <person name="Pepin K.H."/>
            <person name="Johnson M."/>
            <person name="Bhonagiri V."/>
            <person name="Nash W.E."/>
            <person name="Mardis E.R."/>
            <person name="Wilson R.K."/>
        </authorList>
    </citation>
    <scope>NUCLEOTIDE SEQUENCE [LARGE SCALE GENOMIC DNA]</scope>
    <source>
        <strain evidence="2 3">ATCC 33806</strain>
    </source>
</reference>
<dbReference type="Gene3D" id="3.40.50.300">
    <property type="entry name" value="P-loop containing nucleotide triphosphate hydrolases"/>
    <property type="match status" value="2"/>
</dbReference>